<evidence type="ECO:0000313" key="2">
    <source>
        <dbReference type="EMBL" id="CAB0593905.1"/>
    </source>
</evidence>
<protein>
    <submittedName>
        <fullName evidence="2">Uncharacterized protein</fullName>
    </submittedName>
</protein>
<dbReference type="InterPro" id="IPR007499">
    <property type="entry name" value="ERF_bacteria_virus"/>
</dbReference>
<evidence type="ECO:0000256" key="1">
    <source>
        <dbReference type="SAM" id="MobiDB-lite"/>
    </source>
</evidence>
<organism evidence="2 3">
    <name type="scientific">Corynebacterium diphtheriae</name>
    <dbReference type="NCBI Taxonomy" id="1717"/>
    <lineage>
        <taxon>Bacteria</taxon>
        <taxon>Bacillati</taxon>
        <taxon>Actinomycetota</taxon>
        <taxon>Actinomycetes</taxon>
        <taxon>Mycobacteriales</taxon>
        <taxon>Corynebacteriaceae</taxon>
        <taxon>Corynebacterium</taxon>
    </lineage>
</organism>
<dbReference type="EMBL" id="CADDAV010000010">
    <property type="protein sequence ID" value="CAB0593905.1"/>
    <property type="molecule type" value="Genomic_DNA"/>
</dbReference>
<accession>A0A811G2I4</accession>
<evidence type="ECO:0000313" key="3">
    <source>
        <dbReference type="Proteomes" id="UP000480222"/>
    </source>
</evidence>
<dbReference type="RefSeq" id="WP_016830373.1">
    <property type="nucleotide sequence ID" value="NZ_LR134538.1"/>
</dbReference>
<feature type="compositionally biased region" description="Low complexity" evidence="1">
    <location>
        <begin position="170"/>
        <end position="181"/>
    </location>
</feature>
<proteinExistence type="predicted"/>
<dbReference type="Pfam" id="PF04404">
    <property type="entry name" value="ERF"/>
    <property type="match status" value="1"/>
</dbReference>
<reference evidence="2 3" key="1">
    <citation type="submission" date="2020-02" db="EMBL/GenBank/DDBJ databases">
        <authorList>
            <person name="Brisse S."/>
        </authorList>
    </citation>
    <scope>NUCLEOTIDE SEQUENCE [LARGE SCALE GENOMIC DNA]</scope>
    <source>
        <strain evidence="2">CIP107547</strain>
    </source>
</reference>
<sequence length="276" mass="30016">MSEVENTVEKPVEADAPQDAVQEPHEDDRAKPIAQVLVDVSRAVGAVKKEGYNANNKYNFRGIDGVMNAVWPALYTYGVFMQPEVLEIHYSTAQTNNGKIVNVVRIRYQLTFHGPADDKLSVIVWGEANDYGDKATAKAHSVALRTALLQALCLPTEERDPDEDTYDHSQPQQQAAPQPTPEQVAAYQDIANRMQQVADVEQLRALVDEAAAVPCLEPLGQKLAVVIGMMAAGTTHVDDVKALWKIAEAGGVLDSVRAALTARASEIKQSVNDSAE</sequence>
<feature type="region of interest" description="Disordered" evidence="1">
    <location>
        <begin position="1"/>
        <end position="28"/>
    </location>
</feature>
<gene>
    <name evidence="2" type="ORF">CIP107547_00894</name>
</gene>
<dbReference type="Proteomes" id="UP000480222">
    <property type="component" value="Unassembled WGS sequence"/>
</dbReference>
<feature type="region of interest" description="Disordered" evidence="1">
    <location>
        <begin position="158"/>
        <end position="181"/>
    </location>
</feature>
<dbReference type="AlphaFoldDB" id="A0A811G2I4"/>
<name>A0A811G2I4_CORDP</name>
<comment type="caution">
    <text evidence="2">The sequence shown here is derived from an EMBL/GenBank/DDBJ whole genome shotgun (WGS) entry which is preliminary data.</text>
</comment>